<dbReference type="InterPro" id="IPR023214">
    <property type="entry name" value="HAD_sf"/>
</dbReference>
<keyword evidence="10" id="KW-1185">Reference proteome</keyword>
<evidence type="ECO:0000256" key="3">
    <source>
        <dbReference type="ARBA" id="ARBA00022723"/>
    </source>
</evidence>
<dbReference type="InterPro" id="IPR001757">
    <property type="entry name" value="P_typ_ATPase"/>
</dbReference>
<dbReference type="AlphaFoldDB" id="A0A484LWC3"/>
<dbReference type="InterPro" id="IPR051949">
    <property type="entry name" value="Cation_Transport_ATPase"/>
</dbReference>
<dbReference type="PRINTS" id="PR00119">
    <property type="entry name" value="CATATPASE"/>
</dbReference>
<keyword evidence="3" id="KW-0479">Metal-binding</keyword>
<evidence type="ECO:0000256" key="5">
    <source>
        <dbReference type="ARBA" id="ARBA00022840"/>
    </source>
</evidence>
<keyword evidence="7" id="KW-1278">Translocase</keyword>
<keyword evidence="5" id="KW-0067">ATP-binding</keyword>
<gene>
    <name evidence="9" type="ORF">CCAM_LOCUS22598</name>
</gene>
<keyword evidence="8" id="KW-0812">Transmembrane</keyword>
<dbReference type="PANTHER" id="PTHR43079">
    <property type="entry name" value="PROBABLE CADMIUM/ZINC-TRANSPORTING ATPASE HMA1"/>
    <property type="match status" value="1"/>
</dbReference>
<dbReference type="EMBL" id="OOIL02002181">
    <property type="protein sequence ID" value="VFQ80822.1"/>
    <property type="molecule type" value="Genomic_DNA"/>
</dbReference>
<sequence>MKASLGSIEYITSLYPSEDESSKIKEAVRTYVYGVDFVRAALSVNNKKVTLFHFEYKPRPGVPDVIRTLHDHGELRVMMLTGDHEASAWRVANVAGIQVVYCSLKPEDKLYHPKTRKGLIMVGDGINDGPALAAATVGIVLAERASASAIAVADVLLLQDNISGVPFCVAKSRQTTSLIKQNVALALSSIAFASLTSVMGFLPLWLTVLLHEGGTLLVCLNSIRALNDPTWSWKDNISKLANQFRNVIIICRRHNATRCTTINRISSV</sequence>
<reference evidence="9 10" key="1">
    <citation type="submission" date="2018-04" db="EMBL/GenBank/DDBJ databases">
        <authorList>
            <person name="Vogel A."/>
        </authorList>
    </citation>
    <scope>NUCLEOTIDE SEQUENCE [LARGE SCALE GENOMIC DNA]</scope>
</reference>
<dbReference type="Gene3D" id="3.40.50.1000">
    <property type="entry name" value="HAD superfamily/HAD-like"/>
    <property type="match status" value="1"/>
</dbReference>
<dbReference type="GO" id="GO:0005524">
    <property type="term" value="F:ATP binding"/>
    <property type="evidence" value="ECO:0007669"/>
    <property type="project" value="UniProtKB-KW"/>
</dbReference>
<dbReference type="GO" id="GO:0046872">
    <property type="term" value="F:metal ion binding"/>
    <property type="evidence" value="ECO:0007669"/>
    <property type="project" value="UniProtKB-KW"/>
</dbReference>
<dbReference type="OrthoDB" id="432719at2759"/>
<accession>A0A484LWC3</accession>
<proteinExistence type="inferred from homology"/>
<dbReference type="Proteomes" id="UP000595140">
    <property type="component" value="Unassembled WGS sequence"/>
</dbReference>
<evidence type="ECO:0000256" key="6">
    <source>
        <dbReference type="ARBA" id="ARBA00022842"/>
    </source>
</evidence>
<evidence type="ECO:0000256" key="7">
    <source>
        <dbReference type="ARBA" id="ARBA00022967"/>
    </source>
</evidence>
<evidence type="ECO:0008006" key="11">
    <source>
        <dbReference type="Google" id="ProtNLM"/>
    </source>
</evidence>
<dbReference type="Pfam" id="PF00702">
    <property type="entry name" value="Hydrolase"/>
    <property type="match status" value="1"/>
</dbReference>
<keyword evidence="8" id="KW-0472">Membrane</keyword>
<keyword evidence="8" id="KW-1133">Transmembrane helix</keyword>
<comment type="similarity">
    <text evidence="2">Belongs to the cation transport ATPase (P-type) (TC 3.A.3) family. Type IB subfamily.</text>
</comment>
<dbReference type="PANTHER" id="PTHR43079:SF1">
    <property type="entry name" value="CADMIUM_ZINC-TRANSPORTING ATPASE HMA1, CHLOROPLASTIC-RELATED"/>
    <property type="match status" value="1"/>
</dbReference>
<dbReference type="GO" id="GO:0016887">
    <property type="term" value="F:ATP hydrolysis activity"/>
    <property type="evidence" value="ECO:0007669"/>
    <property type="project" value="InterPro"/>
</dbReference>
<evidence type="ECO:0000256" key="8">
    <source>
        <dbReference type="SAM" id="Phobius"/>
    </source>
</evidence>
<protein>
    <recommendedName>
        <fullName evidence="11">Cation-transporting P-type ATPase C-terminal domain-containing protein</fullName>
    </recommendedName>
</protein>
<evidence type="ECO:0000313" key="10">
    <source>
        <dbReference type="Proteomes" id="UP000595140"/>
    </source>
</evidence>
<evidence type="ECO:0000256" key="1">
    <source>
        <dbReference type="ARBA" id="ARBA00004141"/>
    </source>
</evidence>
<dbReference type="InterPro" id="IPR036412">
    <property type="entry name" value="HAD-like_sf"/>
</dbReference>
<evidence type="ECO:0000313" key="9">
    <source>
        <dbReference type="EMBL" id="VFQ80822.1"/>
    </source>
</evidence>
<keyword evidence="6" id="KW-0460">Magnesium</keyword>
<comment type="subcellular location">
    <subcellularLocation>
        <location evidence="1">Membrane</location>
        <topology evidence="1">Multi-pass membrane protein</topology>
    </subcellularLocation>
</comment>
<name>A0A484LWC3_9ASTE</name>
<keyword evidence="4" id="KW-0547">Nucleotide-binding</keyword>
<dbReference type="NCBIfam" id="TIGR01494">
    <property type="entry name" value="ATPase_P-type"/>
    <property type="match status" value="1"/>
</dbReference>
<dbReference type="SUPFAM" id="SSF56784">
    <property type="entry name" value="HAD-like"/>
    <property type="match status" value="1"/>
</dbReference>
<feature type="transmembrane region" description="Helical" evidence="8">
    <location>
        <begin position="183"/>
        <end position="206"/>
    </location>
</feature>
<dbReference type="PRINTS" id="PR00120">
    <property type="entry name" value="HATPASE"/>
</dbReference>
<evidence type="ECO:0000256" key="2">
    <source>
        <dbReference type="ARBA" id="ARBA00006024"/>
    </source>
</evidence>
<organism evidence="9 10">
    <name type="scientific">Cuscuta campestris</name>
    <dbReference type="NCBI Taxonomy" id="132261"/>
    <lineage>
        <taxon>Eukaryota</taxon>
        <taxon>Viridiplantae</taxon>
        <taxon>Streptophyta</taxon>
        <taxon>Embryophyta</taxon>
        <taxon>Tracheophyta</taxon>
        <taxon>Spermatophyta</taxon>
        <taxon>Magnoliopsida</taxon>
        <taxon>eudicotyledons</taxon>
        <taxon>Gunneridae</taxon>
        <taxon>Pentapetalae</taxon>
        <taxon>asterids</taxon>
        <taxon>lamiids</taxon>
        <taxon>Solanales</taxon>
        <taxon>Convolvulaceae</taxon>
        <taxon>Cuscuteae</taxon>
        <taxon>Cuscuta</taxon>
        <taxon>Cuscuta subgen. Grammica</taxon>
        <taxon>Cuscuta sect. Cleistogrammica</taxon>
    </lineage>
</organism>
<dbReference type="GO" id="GO:0016020">
    <property type="term" value="C:membrane"/>
    <property type="evidence" value="ECO:0007669"/>
    <property type="project" value="UniProtKB-SubCell"/>
</dbReference>
<evidence type="ECO:0000256" key="4">
    <source>
        <dbReference type="ARBA" id="ARBA00022741"/>
    </source>
</evidence>